<name>A0ABW1QD96_9CORY</name>
<dbReference type="Pfam" id="PF03572">
    <property type="entry name" value="Peptidase_S41"/>
    <property type="match status" value="1"/>
</dbReference>
<gene>
    <name evidence="2" type="ORF">ACFPUZ_07135</name>
</gene>
<accession>A0ABW1QD96</accession>
<proteinExistence type="predicted"/>
<evidence type="ECO:0000313" key="3">
    <source>
        <dbReference type="Proteomes" id="UP001596244"/>
    </source>
</evidence>
<keyword evidence="2" id="KW-0378">Hydrolase</keyword>
<sequence length="323" mass="33211">MRTLTRALAIVAVIVVAVAWFLGPTLGLALRGQPFFLVPPSPERYAAVVLDQAERAGIQASSPEFPGARAHAEEVAAEAETIPDIHESLDAALVAAGGKHSGLITPEDAAELAEKHSVLPSVERRGGVLTATVPPFDSSNSAQAYADALAQGLTSEDNVCGIDVDLRDNTGGDMGPMVAGLSPLLPDGEVLRFVANDYSRAVTLDGNSVQGGGTAVTTTGGKMGRPVTVLVNGMTGSSGEATFLAFRGLENSRSFGSPTAGFATANTTFRMPDGAVVMLTVAHMQDRTGATHGDDLIHPDDPAEDPQAAALDWLATAHGCSTS</sequence>
<dbReference type="Gene3D" id="3.90.226.10">
    <property type="entry name" value="2-enoyl-CoA Hydratase, Chain A, domain 1"/>
    <property type="match status" value="1"/>
</dbReference>
<dbReference type="GO" id="GO:0016787">
    <property type="term" value="F:hydrolase activity"/>
    <property type="evidence" value="ECO:0007669"/>
    <property type="project" value="UniProtKB-KW"/>
</dbReference>
<comment type="caution">
    <text evidence="2">The sequence shown here is derived from an EMBL/GenBank/DDBJ whole genome shotgun (WGS) entry which is preliminary data.</text>
</comment>
<organism evidence="2 3">
    <name type="scientific">Corynebacterium nasicanis</name>
    <dbReference type="NCBI Taxonomy" id="1448267"/>
    <lineage>
        <taxon>Bacteria</taxon>
        <taxon>Bacillati</taxon>
        <taxon>Actinomycetota</taxon>
        <taxon>Actinomycetes</taxon>
        <taxon>Mycobacteriales</taxon>
        <taxon>Corynebacteriaceae</taxon>
        <taxon>Corynebacterium</taxon>
    </lineage>
</organism>
<keyword evidence="3" id="KW-1185">Reference proteome</keyword>
<dbReference type="SUPFAM" id="SSF52096">
    <property type="entry name" value="ClpP/crotonase"/>
    <property type="match status" value="1"/>
</dbReference>
<dbReference type="SMART" id="SM00245">
    <property type="entry name" value="TSPc"/>
    <property type="match status" value="1"/>
</dbReference>
<dbReference type="RefSeq" id="WP_377001092.1">
    <property type="nucleotide sequence ID" value="NZ_JBHSQE010000004.1"/>
</dbReference>
<reference evidence="3" key="1">
    <citation type="journal article" date="2019" name="Int. J. Syst. Evol. Microbiol.">
        <title>The Global Catalogue of Microorganisms (GCM) 10K type strain sequencing project: providing services to taxonomists for standard genome sequencing and annotation.</title>
        <authorList>
            <consortium name="The Broad Institute Genomics Platform"/>
            <consortium name="The Broad Institute Genome Sequencing Center for Infectious Disease"/>
            <person name="Wu L."/>
            <person name="Ma J."/>
        </authorList>
    </citation>
    <scope>NUCLEOTIDE SEQUENCE [LARGE SCALE GENOMIC DNA]</scope>
    <source>
        <strain evidence="3">CCUG 51943</strain>
    </source>
</reference>
<evidence type="ECO:0000313" key="2">
    <source>
        <dbReference type="EMBL" id="MFC6146575.1"/>
    </source>
</evidence>
<dbReference type="EC" id="3.4.-.-" evidence="2"/>
<protein>
    <submittedName>
        <fullName evidence="2">S41 family peptidase</fullName>
        <ecNumber evidence="2">3.4.-.-</ecNumber>
    </submittedName>
</protein>
<dbReference type="EMBL" id="JBHSQE010000004">
    <property type="protein sequence ID" value="MFC6146575.1"/>
    <property type="molecule type" value="Genomic_DNA"/>
</dbReference>
<dbReference type="InterPro" id="IPR005151">
    <property type="entry name" value="Tail-specific_protease"/>
</dbReference>
<dbReference type="Proteomes" id="UP001596244">
    <property type="component" value="Unassembled WGS sequence"/>
</dbReference>
<dbReference type="InterPro" id="IPR029045">
    <property type="entry name" value="ClpP/crotonase-like_dom_sf"/>
</dbReference>
<evidence type="ECO:0000259" key="1">
    <source>
        <dbReference type="SMART" id="SM00245"/>
    </source>
</evidence>
<feature type="domain" description="Tail specific protease" evidence="1">
    <location>
        <begin position="97"/>
        <end position="304"/>
    </location>
</feature>